<dbReference type="Proteomes" id="UP000266177">
    <property type="component" value="Unassembled WGS sequence"/>
</dbReference>
<dbReference type="RefSeq" id="WP_119792380.1">
    <property type="nucleotide sequence ID" value="NZ_QYZD01000004.1"/>
</dbReference>
<evidence type="ECO:0008006" key="3">
    <source>
        <dbReference type="Google" id="ProtNLM"/>
    </source>
</evidence>
<name>A0A3A3GKE4_PANTH</name>
<dbReference type="EMBL" id="QYZD01000004">
    <property type="protein sequence ID" value="RJG25327.1"/>
    <property type="molecule type" value="Genomic_DNA"/>
</dbReference>
<dbReference type="OrthoDB" id="9799097at2"/>
<sequence length="199" mass="23594">MKQEDIYLRTDERSEAYNALIKTIQFLDETNEETYNWKWFLISLHNCLQAFMVLALKGSSSLSVMKPHHARKWLNSYETNNRYHKVKMDHFINLFEKIQSDVMMKYTDSKIFASTEQISTSIHELNELRNNFIHYMPKGWSLNISGLPSLGLDVVGILRFLVNESGNIDFFEVDRKQYTEQLIEELSRKLTQMKHKYVV</sequence>
<organism evidence="1 2">
    <name type="scientific">Paenibacillus thiaminolyticus</name>
    <name type="common">Bacillus thiaminolyticus</name>
    <dbReference type="NCBI Taxonomy" id="49283"/>
    <lineage>
        <taxon>Bacteria</taxon>
        <taxon>Bacillati</taxon>
        <taxon>Bacillota</taxon>
        <taxon>Bacilli</taxon>
        <taxon>Bacillales</taxon>
        <taxon>Paenibacillaceae</taxon>
        <taxon>Paenibacillus</taxon>
    </lineage>
</organism>
<evidence type="ECO:0000313" key="1">
    <source>
        <dbReference type="EMBL" id="RJG25327.1"/>
    </source>
</evidence>
<evidence type="ECO:0000313" key="2">
    <source>
        <dbReference type="Proteomes" id="UP000266177"/>
    </source>
</evidence>
<gene>
    <name evidence="1" type="ORF">DQX05_07785</name>
</gene>
<proteinExistence type="predicted"/>
<protein>
    <recommendedName>
        <fullName evidence="3">HEPN AbiU2-like domain-containing protein</fullName>
    </recommendedName>
</protein>
<reference evidence="1 2" key="1">
    <citation type="submission" date="2018-09" db="EMBL/GenBank/DDBJ databases">
        <title>Paenibacillus SK2017-BO5.</title>
        <authorList>
            <person name="Piskunova J.V."/>
            <person name="Dubiley S.A."/>
            <person name="Severinov K.V."/>
        </authorList>
    </citation>
    <scope>NUCLEOTIDE SEQUENCE [LARGE SCALE GENOMIC DNA]</scope>
    <source>
        <strain evidence="1 2">BO5</strain>
    </source>
</reference>
<accession>A0A3A3GKE4</accession>
<dbReference type="AlphaFoldDB" id="A0A3A3GKE4"/>
<comment type="caution">
    <text evidence="1">The sequence shown here is derived from an EMBL/GenBank/DDBJ whole genome shotgun (WGS) entry which is preliminary data.</text>
</comment>